<dbReference type="InterPro" id="IPR018194">
    <property type="entry name" value="Ni-dep_hyd_lsu_Ni_BS"/>
</dbReference>
<protein>
    <submittedName>
        <fullName evidence="6">Ni/Fe hydrogenase subunit alpha</fullName>
    </submittedName>
</protein>
<proteinExistence type="inferred from homology"/>
<comment type="cofactor">
    <cofactor evidence="1">
        <name>Ni(2+)</name>
        <dbReference type="ChEBI" id="CHEBI:49786"/>
    </cofactor>
</comment>
<keyword evidence="3" id="KW-0533">Nickel</keyword>
<evidence type="ECO:0000256" key="2">
    <source>
        <dbReference type="ARBA" id="ARBA00009292"/>
    </source>
</evidence>
<dbReference type="RefSeq" id="WP_301133206.1">
    <property type="nucleotide sequence ID" value="NZ_JAUHPW010000005.1"/>
</dbReference>
<dbReference type="SUPFAM" id="SSF56762">
    <property type="entry name" value="HydB/Nqo4-like"/>
    <property type="match status" value="1"/>
</dbReference>
<dbReference type="Gene3D" id="1.10.645.10">
    <property type="entry name" value="Cytochrome-c3 Hydrogenase, chain B"/>
    <property type="match status" value="1"/>
</dbReference>
<sequence length="435" mass="48443">MTHQLKDGGQVMQVGMLARVEGEGGMHIEFKDGRVESVQLNIFEPPRFYEGFLRGRKFTEPPDITARICGICPVAYQSASTEAMETICGVTTTPEIQLMRRLLYCGEWIESHALHIFMLHAPDFLGYESVLEMAKDHAEVVQMALRLKKAGNDLMTAVGGRAIHPVNVKVGGFYRMPTVAELQRLRPALEQGRDDALAAVAMVATFDFPDMEQDYNYVSLRHPDWYPLERGTEVVATSGVRFPVTEIADHVTEFHVAHSNALHASFDGKPYFVGPLARYSLNFDQLSPTTQEAALTAGLGETCRNPFKSIIVRTVELAYAFEEALRIVDAWRDGYAPSVPVAPVAGEGIGASEAPRGLIWHRYRIDADGVIEDAQIVPPTSQNQASIEADLRKAAEQWIDLDDHTLTHRCEEAIRNYDPCISCATHFLDLRVKRS</sequence>
<comment type="caution">
    <text evidence="6">The sequence shown here is derived from an EMBL/GenBank/DDBJ whole genome shotgun (WGS) entry which is preliminary data.</text>
</comment>
<evidence type="ECO:0000313" key="6">
    <source>
        <dbReference type="EMBL" id="MDN4475789.1"/>
    </source>
</evidence>
<evidence type="ECO:0000256" key="3">
    <source>
        <dbReference type="ARBA" id="ARBA00022596"/>
    </source>
</evidence>
<dbReference type="Proteomes" id="UP001172728">
    <property type="component" value="Unassembled WGS sequence"/>
</dbReference>
<keyword evidence="7" id="KW-1185">Reference proteome</keyword>
<reference evidence="6" key="1">
    <citation type="submission" date="2023-06" db="EMBL/GenBank/DDBJ databases">
        <title>Sysu t00192.</title>
        <authorList>
            <person name="Gao L."/>
            <person name="Fang B.-Z."/>
            <person name="Li W.-J."/>
        </authorList>
    </citation>
    <scope>NUCLEOTIDE SEQUENCE</scope>
    <source>
        <strain evidence="6">SYSU T00192</strain>
    </source>
</reference>
<dbReference type="InterPro" id="IPR029014">
    <property type="entry name" value="NiFe-Hase_large"/>
</dbReference>
<comment type="similarity">
    <text evidence="2">Belongs to the [NiFe]/[NiFeSe] hydrogenase large subunit family.</text>
</comment>
<dbReference type="Pfam" id="PF00374">
    <property type="entry name" value="NiFeSe_Hases"/>
    <property type="match status" value="2"/>
</dbReference>
<dbReference type="PANTHER" id="PTHR43600">
    <property type="entry name" value="COENZYME F420 HYDROGENASE, SUBUNIT ALPHA"/>
    <property type="match status" value="1"/>
</dbReference>
<dbReference type="PANTHER" id="PTHR43600:SF2">
    <property type="entry name" value="F420-NON-REDUCING HYDROGENASE VHU SUBUNIT A"/>
    <property type="match status" value="1"/>
</dbReference>
<evidence type="ECO:0000256" key="5">
    <source>
        <dbReference type="ARBA" id="ARBA00023002"/>
    </source>
</evidence>
<dbReference type="EMBL" id="JAUHPW010000005">
    <property type="protein sequence ID" value="MDN4475789.1"/>
    <property type="molecule type" value="Genomic_DNA"/>
</dbReference>
<name>A0ABT8GAS4_9MICO</name>
<evidence type="ECO:0000256" key="4">
    <source>
        <dbReference type="ARBA" id="ARBA00022723"/>
    </source>
</evidence>
<organism evidence="6 7">
    <name type="scientific">Demequina litoralis</name>
    <dbReference type="NCBI Taxonomy" id="3051660"/>
    <lineage>
        <taxon>Bacteria</taxon>
        <taxon>Bacillati</taxon>
        <taxon>Actinomycetota</taxon>
        <taxon>Actinomycetes</taxon>
        <taxon>Micrococcales</taxon>
        <taxon>Demequinaceae</taxon>
        <taxon>Demequina</taxon>
    </lineage>
</organism>
<evidence type="ECO:0000256" key="1">
    <source>
        <dbReference type="ARBA" id="ARBA00001967"/>
    </source>
</evidence>
<dbReference type="InterPro" id="IPR001501">
    <property type="entry name" value="Ni-dep_hyd_lsu"/>
</dbReference>
<accession>A0ABT8GAS4</accession>
<gene>
    <name evidence="6" type="ORF">QQX09_07960</name>
</gene>
<keyword evidence="5" id="KW-0560">Oxidoreductase</keyword>
<keyword evidence="4" id="KW-0479">Metal-binding</keyword>
<evidence type="ECO:0000313" key="7">
    <source>
        <dbReference type="Proteomes" id="UP001172728"/>
    </source>
</evidence>
<dbReference type="PROSITE" id="PS00508">
    <property type="entry name" value="NI_HGENASE_L_2"/>
    <property type="match status" value="1"/>
</dbReference>